<comment type="similarity">
    <text evidence="7">Belongs to the TonB-dependent receptor family.</text>
</comment>
<accession>G8T6I5</accession>
<evidence type="ECO:0000256" key="7">
    <source>
        <dbReference type="PROSITE-ProRule" id="PRU01360"/>
    </source>
</evidence>
<reference evidence="10 11" key="1">
    <citation type="submission" date="2011-12" db="EMBL/GenBank/DDBJ databases">
        <title>The complete genome of Niastella koreensis GR20-10.</title>
        <authorList>
            <consortium name="US DOE Joint Genome Institute (JGI-PGF)"/>
            <person name="Lucas S."/>
            <person name="Han J."/>
            <person name="Lapidus A."/>
            <person name="Bruce D."/>
            <person name="Goodwin L."/>
            <person name="Pitluck S."/>
            <person name="Peters L."/>
            <person name="Kyrpides N."/>
            <person name="Mavromatis K."/>
            <person name="Ivanova N."/>
            <person name="Mikhailova N."/>
            <person name="Davenport K."/>
            <person name="Saunders E."/>
            <person name="Detter J.C."/>
            <person name="Tapia R."/>
            <person name="Han C."/>
            <person name="Land M."/>
            <person name="Hauser L."/>
            <person name="Markowitz V."/>
            <person name="Cheng J.-F."/>
            <person name="Hugenholtz P."/>
            <person name="Woyke T."/>
            <person name="Wu D."/>
            <person name="Tindall B."/>
            <person name="Pomrenke H."/>
            <person name="Brambilla E."/>
            <person name="Klenk H.-P."/>
            <person name="Eisen J.A."/>
        </authorList>
    </citation>
    <scope>NUCLEOTIDE SEQUENCE [LARGE SCALE GENOMIC DNA]</scope>
    <source>
        <strain evidence="11">DSM 17620 / KACC 11465 / NBRC 106392 / GR20-10</strain>
    </source>
</reference>
<dbReference type="InterPro" id="IPR012910">
    <property type="entry name" value="Plug_dom"/>
</dbReference>
<dbReference type="PROSITE" id="PS52016">
    <property type="entry name" value="TONB_DEPENDENT_REC_3"/>
    <property type="match status" value="1"/>
</dbReference>
<dbReference type="InterPro" id="IPR023997">
    <property type="entry name" value="TonB-dep_OMP_SusC/RagA_CS"/>
</dbReference>
<sequence>MLAYANHKFKDMTRICLMFCLVVCLPTIAHAQYTISVDNVPLKKVIKELEKDGKFFFAYRTDLLKGSERVSVHVRDGTAEEVLEQALRGLGLRYMIAGKIVTVGIDSSAARFQKPKGWTIEGIVLSEAGEPLGKVTVQESGTQTGTTSNNDGQFNINLKPNALLTFSSVGYDSVQKIINDQSFLTIRLKPRIKDLDETLITGYGKTSKRYNTGSIFKVNAVDLARQPVADPLAALEGRVPGLLITQSNGLPGASYKVQLRGQSSIGIKPGQLPSNDPLFIIDGVPYAPNNSLLLGVTSGSALGENGRSPLSFINLSDIDNIEILKDADATAIYGSRGSNGVILISTKRGIAGKPSFTVNINNGYSRITRYPDMLNTSQYVQMRKEALGNDSLPVNKNNAPDLVVWDTARYTDFKKMLIGGQAVTSNVQLSVTGGSKRLQYLVGTAYHRETTVFPGDLNNQRFSGHVNLHYQNRDSNLNVSLSVMALNDRNKSIFSDLTNYVNLAPNTPVLYDSVGKLNWIQGDQPFVNPLSYLLKTYESKTNNVLGNLDINYRIVKNLVFKTSLGYNRLGLDEISVQPGSSISPISVPNARGNSYFGKIVYNSWIAEPQLEYSKYVGIGKISALLGSTMQVQKYSVKKIDAFNFPDDTQLRNVSAADSIIPTDTKTEYRYGGVFARLNGILSDRYLINLTGRSDGSSRFGPGKQVGNFWSAGLGWLFSNEPFIKNNVPFISFGKLRSSYGVTGNDQIGDYKYLDKWQDIPGGGSYLGSRGINPVQLADSNYSWEVNRKLEAALELGLFKDKLMFSLAYYRNRTGNQLIAYSLPGITGFPNYAAKNSPAVVQNTGWEIQLQAKSPINKQWQWYGSVLLTVPRNKLIAFPNLKNSTYKNSLVIGQSLSVFQGFSYTGVNKATGLYDFKDQDGDGHLKYPEDYRILGNFDPVWFGSIHNNLQYKGWQLDIFLELRKQRAYGNLYYMYFGDNSPGKMSTNLSTLSLNRWQLNPDNATLQKLTTGANDEINNAINNFMQSDGIVDNAFYCRVRNIELSWRLPGQWLKSVSLKNCRVYLQAQNLFTITPYKGTDPETLNPLTLPPLRTMAAGIELSF</sequence>
<evidence type="ECO:0000256" key="3">
    <source>
        <dbReference type="ARBA" id="ARBA00022452"/>
    </source>
</evidence>
<dbReference type="SUPFAM" id="SSF56935">
    <property type="entry name" value="Porins"/>
    <property type="match status" value="1"/>
</dbReference>
<dbReference type="AlphaFoldDB" id="G8T6I5"/>
<dbReference type="Gene3D" id="2.40.170.20">
    <property type="entry name" value="TonB-dependent receptor, beta-barrel domain"/>
    <property type="match status" value="1"/>
</dbReference>
<dbReference type="InterPro" id="IPR011662">
    <property type="entry name" value="Secretin/TonB_short_N"/>
</dbReference>
<keyword evidence="6 7" id="KW-0998">Cell outer membrane</keyword>
<dbReference type="Pfam" id="PF07715">
    <property type="entry name" value="Plug"/>
    <property type="match status" value="1"/>
</dbReference>
<evidence type="ECO:0000313" key="10">
    <source>
        <dbReference type="EMBL" id="AEV96830.1"/>
    </source>
</evidence>
<dbReference type="OrthoDB" id="9768177at2"/>
<evidence type="ECO:0000256" key="4">
    <source>
        <dbReference type="ARBA" id="ARBA00022692"/>
    </source>
</evidence>
<gene>
    <name evidence="10" type="ordered locus">Niako_0432</name>
</gene>
<name>G8T6I5_NIAKG</name>
<organism evidence="10 11">
    <name type="scientific">Niastella koreensis (strain DSM 17620 / KACC 11465 / NBRC 106392 / GR20-10)</name>
    <dbReference type="NCBI Taxonomy" id="700598"/>
    <lineage>
        <taxon>Bacteria</taxon>
        <taxon>Pseudomonadati</taxon>
        <taxon>Bacteroidota</taxon>
        <taxon>Chitinophagia</taxon>
        <taxon>Chitinophagales</taxon>
        <taxon>Chitinophagaceae</taxon>
        <taxon>Niastella</taxon>
    </lineage>
</organism>
<dbReference type="InterPro" id="IPR037066">
    <property type="entry name" value="Plug_dom_sf"/>
</dbReference>
<keyword evidence="4 7" id="KW-0812">Transmembrane</keyword>
<evidence type="ECO:0000256" key="1">
    <source>
        <dbReference type="ARBA" id="ARBA00004571"/>
    </source>
</evidence>
<feature type="signal peptide" evidence="8">
    <location>
        <begin position="1"/>
        <end position="31"/>
    </location>
</feature>
<keyword evidence="8" id="KW-0732">Signal</keyword>
<dbReference type="PATRIC" id="fig|700598.3.peg.448"/>
<comment type="subcellular location">
    <subcellularLocation>
        <location evidence="1 7">Cell outer membrane</location>
        <topology evidence="1 7">Multi-pass membrane protein</topology>
    </subcellularLocation>
</comment>
<proteinExistence type="inferred from homology"/>
<dbReference type="HOGENOM" id="CLU_004317_0_1_10"/>
<evidence type="ECO:0000256" key="2">
    <source>
        <dbReference type="ARBA" id="ARBA00022448"/>
    </source>
</evidence>
<keyword evidence="2 7" id="KW-0813">Transport</keyword>
<dbReference type="GO" id="GO:0009279">
    <property type="term" value="C:cell outer membrane"/>
    <property type="evidence" value="ECO:0007669"/>
    <property type="project" value="UniProtKB-SubCell"/>
</dbReference>
<evidence type="ECO:0000256" key="8">
    <source>
        <dbReference type="SAM" id="SignalP"/>
    </source>
</evidence>
<dbReference type="EMBL" id="CP003178">
    <property type="protein sequence ID" value="AEV96830.1"/>
    <property type="molecule type" value="Genomic_DNA"/>
</dbReference>
<dbReference type="NCBIfam" id="TIGR04056">
    <property type="entry name" value="OMP_RagA_SusC"/>
    <property type="match status" value="1"/>
</dbReference>
<dbReference type="InterPro" id="IPR036942">
    <property type="entry name" value="Beta-barrel_TonB_sf"/>
</dbReference>
<keyword evidence="10" id="KW-0675">Receptor</keyword>
<dbReference type="SMART" id="SM00965">
    <property type="entry name" value="STN"/>
    <property type="match status" value="1"/>
</dbReference>
<dbReference type="Gene3D" id="2.170.130.10">
    <property type="entry name" value="TonB-dependent receptor, plug domain"/>
    <property type="match status" value="1"/>
</dbReference>
<dbReference type="Gene3D" id="2.60.40.1120">
    <property type="entry name" value="Carboxypeptidase-like, regulatory domain"/>
    <property type="match status" value="1"/>
</dbReference>
<dbReference type="STRING" id="700598.Niako_0432"/>
<dbReference type="Proteomes" id="UP000005438">
    <property type="component" value="Chromosome"/>
</dbReference>
<dbReference type="KEGG" id="nko:Niako_0432"/>
<dbReference type="InterPro" id="IPR039426">
    <property type="entry name" value="TonB-dep_rcpt-like"/>
</dbReference>
<dbReference type="SUPFAM" id="SSF49464">
    <property type="entry name" value="Carboxypeptidase regulatory domain-like"/>
    <property type="match status" value="1"/>
</dbReference>
<dbReference type="Pfam" id="PF07660">
    <property type="entry name" value="STN"/>
    <property type="match status" value="1"/>
</dbReference>
<evidence type="ECO:0000256" key="6">
    <source>
        <dbReference type="ARBA" id="ARBA00023237"/>
    </source>
</evidence>
<feature type="chain" id="PRO_5003517169" evidence="8">
    <location>
        <begin position="32"/>
        <end position="1101"/>
    </location>
</feature>
<evidence type="ECO:0000259" key="9">
    <source>
        <dbReference type="SMART" id="SM00965"/>
    </source>
</evidence>
<dbReference type="Pfam" id="PF13715">
    <property type="entry name" value="CarbopepD_reg_2"/>
    <property type="match status" value="1"/>
</dbReference>
<dbReference type="InterPro" id="IPR023996">
    <property type="entry name" value="TonB-dep_OMP_SusC/RagA"/>
</dbReference>
<keyword evidence="3 7" id="KW-1134">Transmembrane beta strand</keyword>
<keyword evidence="5 7" id="KW-0472">Membrane</keyword>
<dbReference type="InterPro" id="IPR008969">
    <property type="entry name" value="CarboxyPept-like_regulatory"/>
</dbReference>
<evidence type="ECO:0000256" key="5">
    <source>
        <dbReference type="ARBA" id="ARBA00023136"/>
    </source>
</evidence>
<evidence type="ECO:0000313" key="11">
    <source>
        <dbReference type="Proteomes" id="UP000005438"/>
    </source>
</evidence>
<dbReference type="NCBIfam" id="TIGR04057">
    <property type="entry name" value="SusC_RagA_signa"/>
    <property type="match status" value="1"/>
</dbReference>
<protein>
    <submittedName>
        <fullName evidence="10">TonB-dependent receptor plug</fullName>
    </submittedName>
</protein>
<dbReference type="eggNOG" id="COG1629">
    <property type="taxonomic scope" value="Bacteria"/>
</dbReference>
<feature type="domain" description="Secretin/TonB short N-terminal" evidence="9">
    <location>
        <begin position="55"/>
        <end position="106"/>
    </location>
</feature>